<evidence type="ECO:0000313" key="2">
    <source>
        <dbReference type="Proteomes" id="UP000094569"/>
    </source>
</evidence>
<dbReference type="VEuPathDB" id="FungiDB:SI65_05064"/>
<organism evidence="1 2">
    <name type="scientific">Aspergillus cristatus</name>
    <name type="common">Chinese Fuzhuan brick tea-fermentation fungus</name>
    <name type="synonym">Eurotium cristatum</name>
    <dbReference type="NCBI Taxonomy" id="573508"/>
    <lineage>
        <taxon>Eukaryota</taxon>
        <taxon>Fungi</taxon>
        <taxon>Dikarya</taxon>
        <taxon>Ascomycota</taxon>
        <taxon>Pezizomycotina</taxon>
        <taxon>Eurotiomycetes</taxon>
        <taxon>Eurotiomycetidae</taxon>
        <taxon>Eurotiales</taxon>
        <taxon>Aspergillaceae</taxon>
        <taxon>Aspergillus</taxon>
        <taxon>Aspergillus subgen. Aspergillus</taxon>
    </lineage>
</organism>
<comment type="caution">
    <text evidence="1">The sequence shown here is derived from an EMBL/GenBank/DDBJ whole genome shotgun (WGS) entry which is preliminary data.</text>
</comment>
<evidence type="ECO:0000313" key="1">
    <source>
        <dbReference type="EMBL" id="ODM20078.1"/>
    </source>
</evidence>
<dbReference type="OrthoDB" id="4508175at2759"/>
<keyword evidence="2" id="KW-1185">Reference proteome</keyword>
<dbReference type="Proteomes" id="UP000094569">
    <property type="component" value="Unassembled WGS sequence"/>
</dbReference>
<reference evidence="1 2" key="1">
    <citation type="journal article" date="2016" name="BMC Genomics">
        <title>Comparative genomic and transcriptomic analyses of the Fuzhuan brick tea-fermentation fungus Aspergillus cristatus.</title>
        <authorList>
            <person name="Ge Y."/>
            <person name="Wang Y."/>
            <person name="Liu Y."/>
            <person name="Tan Y."/>
            <person name="Ren X."/>
            <person name="Zhang X."/>
            <person name="Hyde K.D."/>
            <person name="Liu Y."/>
            <person name="Liu Z."/>
        </authorList>
    </citation>
    <scope>NUCLEOTIDE SEQUENCE [LARGE SCALE GENOMIC DNA]</scope>
    <source>
        <strain evidence="1 2">GZAAS20.1005</strain>
    </source>
</reference>
<dbReference type="AlphaFoldDB" id="A0A1E3BGR0"/>
<dbReference type="EMBL" id="JXNT01000004">
    <property type="protein sequence ID" value="ODM20078.1"/>
    <property type="molecule type" value="Genomic_DNA"/>
</dbReference>
<protein>
    <submittedName>
        <fullName evidence="1">Uncharacterized protein</fullName>
    </submittedName>
</protein>
<proteinExistence type="predicted"/>
<accession>A0A1E3BGR0</accession>
<name>A0A1E3BGR0_ASPCR</name>
<sequence length="246" mass="27539">MEETSFNFPWSAEYQGDSEIQDGKINDKRNGTKCSVQGMDDQQMPWETILEGEDIGNIEMQLLRDSWCLLKHLRLNDWVQHAVGAPSMAITVFQSYHDRLSLSLFCFLCRFPAKTEKYAAMAQSLPNRNCFLYMAVTHAVGCLKEGVCYDPLSLDTSFITRKMESLGNIKYGSLIAYESNKYTRPSIHTRAITAINPLQCTFQSLFTLALCLAGSQDALGAPAQLDSRDIVERAGPGNSENNPIKC</sequence>
<gene>
    <name evidence="1" type="ORF">SI65_05064</name>
</gene>